<keyword evidence="2" id="KW-0519">Myristate</keyword>
<dbReference type="PROSITE" id="PS50222">
    <property type="entry name" value="EF_HAND_2"/>
    <property type="match status" value="2"/>
</dbReference>
<keyword evidence="5" id="KW-0106">Calcium</keyword>
<keyword evidence="3" id="KW-0479">Metal-binding</keyword>
<sequence>MGNKQSKLSPEQLADLQKHTYFDKRELQQWCVHTFLPFHIPCSLMSCFRYKGFLKDCPSGQLDKTEFSRIYKQFFPFGDPGDFADYVFNVFDENKNGTIDFKEFICALSVTSRGRLDEKLKWAFQLYDIDGDGTITWSSCRRTRIPQRREWTRSSRIWTETRMPNLRSMSLWTVANRTRPSCRHYHYTTVWYSRILFAHLFS</sequence>
<evidence type="ECO:0000313" key="8">
    <source>
        <dbReference type="EMBL" id="CAL1701419.1"/>
    </source>
</evidence>
<dbReference type="SMART" id="SM00054">
    <property type="entry name" value="EFh"/>
    <property type="match status" value="2"/>
</dbReference>
<dbReference type="InterPro" id="IPR028846">
    <property type="entry name" value="Recoverin"/>
</dbReference>
<dbReference type="EMBL" id="OZ037945">
    <property type="protein sequence ID" value="CAL1701419.1"/>
    <property type="molecule type" value="Genomic_DNA"/>
</dbReference>
<evidence type="ECO:0000256" key="3">
    <source>
        <dbReference type="ARBA" id="ARBA00022723"/>
    </source>
</evidence>
<keyword evidence="6" id="KW-0449">Lipoprotein</keyword>
<dbReference type="InterPro" id="IPR018247">
    <property type="entry name" value="EF_Hand_1_Ca_BS"/>
</dbReference>
<evidence type="ECO:0000313" key="9">
    <source>
        <dbReference type="Proteomes" id="UP001497453"/>
    </source>
</evidence>
<evidence type="ECO:0000256" key="6">
    <source>
        <dbReference type="ARBA" id="ARBA00023288"/>
    </source>
</evidence>
<evidence type="ECO:0000256" key="1">
    <source>
        <dbReference type="ARBA" id="ARBA00006049"/>
    </source>
</evidence>
<gene>
    <name evidence="8" type="ORF">GFSPODELE1_LOCUS3582</name>
</gene>
<organism evidence="8 9">
    <name type="scientific">Somion occarium</name>
    <dbReference type="NCBI Taxonomy" id="3059160"/>
    <lineage>
        <taxon>Eukaryota</taxon>
        <taxon>Fungi</taxon>
        <taxon>Dikarya</taxon>
        <taxon>Basidiomycota</taxon>
        <taxon>Agaricomycotina</taxon>
        <taxon>Agaricomycetes</taxon>
        <taxon>Polyporales</taxon>
        <taxon>Cerrenaceae</taxon>
        <taxon>Somion</taxon>
    </lineage>
</organism>
<evidence type="ECO:0000256" key="2">
    <source>
        <dbReference type="ARBA" id="ARBA00022707"/>
    </source>
</evidence>
<comment type="similarity">
    <text evidence="1">Belongs to the recoverin family.</text>
</comment>
<protein>
    <recommendedName>
        <fullName evidence="7">EF-hand domain-containing protein</fullName>
    </recommendedName>
</protein>
<feature type="domain" description="EF-hand" evidence="7">
    <location>
        <begin position="79"/>
        <end position="114"/>
    </location>
</feature>
<proteinExistence type="inferred from homology"/>
<evidence type="ECO:0000256" key="4">
    <source>
        <dbReference type="ARBA" id="ARBA00022737"/>
    </source>
</evidence>
<dbReference type="Pfam" id="PF00036">
    <property type="entry name" value="EF-hand_1"/>
    <property type="match status" value="1"/>
</dbReference>
<dbReference type="InterPro" id="IPR002048">
    <property type="entry name" value="EF_hand_dom"/>
</dbReference>
<keyword evidence="4" id="KW-0677">Repeat</keyword>
<reference evidence="9" key="1">
    <citation type="submission" date="2024-04" db="EMBL/GenBank/DDBJ databases">
        <authorList>
            <person name="Shaw F."/>
            <person name="Minotto A."/>
        </authorList>
    </citation>
    <scope>NUCLEOTIDE SEQUENCE [LARGE SCALE GENOMIC DNA]</scope>
</reference>
<accession>A0ABP1D2P8</accession>
<feature type="domain" description="EF-hand" evidence="7">
    <location>
        <begin position="115"/>
        <end position="150"/>
    </location>
</feature>
<dbReference type="PANTHER" id="PTHR23055">
    <property type="entry name" value="CALCIUM BINDING PROTEINS"/>
    <property type="match status" value="1"/>
</dbReference>
<dbReference type="SUPFAM" id="SSF47473">
    <property type="entry name" value="EF-hand"/>
    <property type="match status" value="1"/>
</dbReference>
<dbReference type="PROSITE" id="PS00018">
    <property type="entry name" value="EF_HAND_1"/>
    <property type="match status" value="1"/>
</dbReference>
<dbReference type="Proteomes" id="UP001497453">
    <property type="component" value="Chromosome 2"/>
</dbReference>
<dbReference type="Gene3D" id="1.10.238.10">
    <property type="entry name" value="EF-hand"/>
    <property type="match status" value="1"/>
</dbReference>
<dbReference type="CDD" id="cd00051">
    <property type="entry name" value="EFh"/>
    <property type="match status" value="2"/>
</dbReference>
<evidence type="ECO:0000259" key="7">
    <source>
        <dbReference type="PROSITE" id="PS50222"/>
    </source>
</evidence>
<keyword evidence="9" id="KW-1185">Reference proteome</keyword>
<dbReference type="Pfam" id="PF13202">
    <property type="entry name" value="EF-hand_5"/>
    <property type="match status" value="1"/>
</dbReference>
<evidence type="ECO:0000256" key="5">
    <source>
        <dbReference type="ARBA" id="ARBA00022837"/>
    </source>
</evidence>
<dbReference type="PANTHER" id="PTHR23055:SF178">
    <property type="entry name" value="NEUROCALCIN HOMOLOG"/>
    <property type="match status" value="1"/>
</dbReference>
<name>A0ABP1D2P8_9APHY</name>
<dbReference type="InterPro" id="IPR011992">
    <property type="entry name" value="EF-hand-dom_pair"/>
</dbReference>